<protein>
    <submittedName>
        <fullName evidence="1">Uncharacterized protein</fullName>
    </submittedName>
</protein>
<keyword evidence="2" id="KW-1185">Reference proteome</keyword>
<proteinExistence type="predicted"/>
<evidence type="ECO:0000313" key="1">
    <source>
        <dbReference type="EMBL" id="PQV62674.1"/>
    </source>
</evidence>
<dbReference type="AlphaFoldDB" id="A0A2S8SPG9"/>
<dbReference type="RefSeq" id="WP_106381189.1">
    <property type="nucleotide sequence ID" value="NZ_NIGF01000025.1"/>
</dbReference>
<reference evidence="1 2" key="1">
    <citation type="journal article" date="2018" name="Syst. Appl. Microbiol.">
        <title>Abditibacterium utsteinense sp. nov., the first cultivated member of candidate phylum FBP, isolated from ice-free Antarctic soil samples.</title>
        <authorList>
            <person name="Tahon G."/>
            <person name="Tytgat B."/>
            <person name="Lebbe L."/>
            <person name="Carlier A."/>
            <person name="Willems A."/>
        </authorList>
    </citation>
    <scope>NUCLEOTIDE SEQUENCE [LARGE SCALE GENOMIC DNA]</scope>
    <source>
        <strain evidence="1 2">LMG 29911</strain>
    </source>
</reference>
<accession>A0A2S8SPG9</accession>
<comment type="caution">
    <text evidence="1">The sequence shown here is derived from an EMBL/GenBank/DDBJ whole genome shotgun (WGS) entry which is preliminary data.</text>
</comment>
<organism evidence="1 2">
    <name type="scientific">Abditibacterium utsteinense</name>
    <dbReference type="NCBI Taxonomy" id="1960156"/>
    <lineage>
        <taxon>Bacteria</taxon>
        <taxon>Pseudomonadati</taxon>
        <taxon>Abditibacteriota</taxon>
        <taxon>Abditibacteriia</taxon>
        <taxon>Abditibacteriales</taxon>
        <taxon>Abditibacteriaceae</taxon>
        <taxon>Abditibacterium</taxon>
    </lineage>
</organism>
<sequence length="64" mass="7064">MEMQQTSQSKAGKKQKNLYFSEQARQLLAAFSANMGISQTAVVELLIREKAAKDSVILPQHEAA</sequence>
<gene>
    <name evidence="1" type="ORF">B1R32_12523</name>
</gene>
<evidence type="ECO:0000313" key="2">
    <source>
        <dbReference type="Proteomes" id="UP000237684"/>
    </source>
</evidence>
<dbReference type="EMBL" id="NIGF01000025">
    <property type="protein sequence ID" value="PQV62674.1"/>
    <property type="molecule type" value="Genomic_DNA"/>
</dbReference>
<dbReference type="InParanoid" id="A0A2S8SPG9"/>
<dbReference type="Proteomes" id="UP000237684">
    <property type="component" value="Unassembled WGS sequence"/>
</dbReference>
<name>A0A2S8SPG9_9BACT</name>